<accession>D7CUR9</accession>
<proteinExistence type="inferred from homology"/>
<protein>
    <submittedName>
        <fullName evidence="4">Sulfatase</fullName>
    </submittedName>
</protein>
<keyword evidence="2" id="KW-0378">Hydrolase</keyword>
<evidence type="ECO:0000256" key="1">
    <source>
        <dbReference type="ARBA" id="ARBA00008779"/>
    </source>
</evidence>
<dbReference type="SUPFAM" id="SSF53649">
    <property type="entry name" value="Alkaline phosphatase-like"/>
    <property type="match status" value="1"/>
</dbReference>
<evidence type="ECO:0000256" key="2">
    <source>
        <dbReference type="ARBA" id="ARBA00022801"/>
    </source>
</evidence>
<evidence type="ECO:0000259" key="3">
    <source>
        <dbReference type="Pfam" id="PF00884"/>
    </source>
</evidence>
<reference evidence="5" key="1">
    <citation type="submission" date="2010-05" db="EMBL/GenBank/DDBJ databases">
        <title>The complete genome of Truepera radiovictris DSM 17093.</title>
        <authorList>
            <consortium name="US DOE Joint Genome Institute (JGI-PGF)"/>
            <person name="Lucas S."/>
            <person name="Copeland A."/>
            <person name="Lapidus A."/>
            <person name="Glavina del Rio T."/>
            <person name="Dalin E."/>
            <person name="Tice H."/>
            <person name="Bruce D."/>
            <person name="Goodwin L."/>
            <person name="Pitluck S."/>
            <person name="Kyrpides N."/>
            <person name="Mavromatis K."/>
            <person name="Ovchinnikova G."/>
            <person name="Munk A.C."/>
            <person name="Detter J.C."/>
            <person name="Han C."/>
            <person name="Tapia R."/>
            <person name="Land M."/>
            <person name="Hauser L."/>
            <person name="Markowitz V."/>
            <person name="Cheng J.-F."/>
            <person name="Hugenholtz P."/>
            <person name="Woyke T."/>
            <person name="Wu D."/>
            <person name="Tindall B."/>
            <person name="Pomrenke H.G."/>
            <person name="Brambilla E."/>
            <person name="Klenk H.-P."/>
            <person name="Eisen J.A."/>
        </authorList>
    </citation>
    <scope>NUCLEOTIDE SEQUENCE [LARGE SCALE GENOMIC DNA]</scope>
    <source>
        <strain evidence="5">DSM 17093 / CIP 108686 / LMG 22925 / RQ-24</strain>
    </source>
</reference>
<dbReference type="STRING" id="649638.Trad_0927"/>
<dbReference type="HOGENOM" id="CLU_006332_14_1_0"/>
<dbReference type="eggNOG" id="COG3119">
    <property type="taxonomic scope" value="Bacteria"/>
</dbReference>
<keyword evidence="5" id="KW-1185">Reference proteome</keyword>
<dbReference type="CDD" id="cd16148">
    <property type="entry name" value="sulfatase_like"/>
    <property type="match status" value="1"/>
</dbReference>
<dbReference type="EMBL" id="CP002049">
    <property type="protein sequence ID" value="ADI14060.1"/>
    <property type="molecule type" value="Genomic_DNA"/>
</dbReference>
<evidence type="ECO:0000313" key="4">
    <source>
        <dbReference type="EMBL" id="ADI14060.1"/>
    </source>
</evidence>
<dbReference type="GO" id="GO:0004065">
    <property type="term" value="F:arylsulfatase activity"/>
    <property type="evidence" value="ECO:0007669"/>
    <property type="project" value="TreeGrafter"/>
</dbReference>
<organism evidence="4 5">
    <name type="scientific">Truepera radiovictrix (strain DSM 17093 / CIP 108686 / LMG 22925 / RQ-24)</name>
    <dbReference type="NCBI Taxonomy" id="649638"/>
    <lineage>
        <taxon>Bacteria</taxon>
        <taxon>Thermotogati</taxon>
        <taxon>Deinococcota</taxon>
        <taxon>Deinococci</taxon>
        <taxon>Trueperales</taxon>
        <taxon>Trueperaceae</taxon>
        <taxon>Truepera</taxon>
    </lineage>
</organism>
<dbReference type="Pfam" id="PF00884">
    <property type="entry name" value="Sulfatase"/>
    <property type="match status" value="1"/>
</dbReference>
<dbReference type="RefSeq" id="WP_013177432.1">
    <property type="nucleotide sequence ID" value="NC_014221.1"/>
</dbReference>
<gene>
    <name evidence="4" type="ordered locus">Trad_0927</name>
</gene>
<dbReference type="InterPro" id="IPR000917">
    <property type="entry name" value="Sulfatase_N"/>
</dbReference>
<name>D7CUR9_TRURR</name>
<dbReference type="InterPro" id="IPR017850">
    <property type="entry name" value="Alkaline_phosphatase_core_sf"/>
</dbReference>
<dbReference type="Proteomes" id="UP000000379">
    <property type="component" value="Chromosome"/>
</dbReference>
<evidence type="ECO:0000313" key="5">
    <source>
        <dbReference type="Proteomes" id="UP000000379"/>
    </source>
</evidence>
<dbReference type="InterPro" id="IPR050738">
    <property type="entry name" value="Sulfatase"/>
</dbReference>
<feature type="domain" description="Sulfatase N-terminal" evidence="3">
    <location>
        <begin position="4"/>
        <end position="338"/>
    </location>
</feature>
<comment type="similarity">
    <text evidence="1">Belongs to the sulfatase family.</text>
</comment>
<reference evidence="4 5" key="2">
    <citation type="journal article" date="2011" name="Stand. Genomic Sci.">
        <title>Complete genome sequence of Truepera radiovictrix type strain (RQ-24).</title>
        <authorList>
            <person name="Ivanova N."/>
            <person name="Rohde C."/>
            <person name="Munk C."/>
            <person name="Nolan M."/>
            <person name="Lucas S."/>
            <person name="Del Rio T.G."/>
            <person name="Tice H."/>
            <person name="Deshpande S."/>
            <person name="Cheng J.F."/>
            <person name="Tapia R."/>
            <person name="Han C."/>
            <person name="Goodwin L."/>
            <person name="Pitluck S."/>
            <person name="Liolios K."/>
            <person name="Mavromatis K."/>
            <person name="Mikhailova N."/>
            <person name="Pati A."/>
            <person name="Chen A."/>
            <person name="Palaniappan K."/>
            <person name="Land M."/>
            <person name="Hauser L."/>
            <person name="Chang Y.J."/>
            <person name="Jeffries C.D."/>
            <person name="Brambilla E."/>
            <person name="Rohde M."/>
            <person name="Goker M."/>
            <person name="Tindall B.J."/>
            <person name="Woyke T."/>
            <person name="Bristow J."/>
            <person name="Eisen J.A."/>
            <person name="Markowitz V."/>
            <person name="Hugenholtz P."/>
            <person name="Kyrpides N.C."/>
            <person name="Klenk H.P."/>
            <person name="Lapidus A."/>
        </authorList>
    </citation>
    <scope>NUCLEOTIDE SEQUENCE [LARGE SCALE GENOMIC DNA]</scope>
    <source>
        <strain evidence="5">DSM 17093 / CIP 108686 / LMG 22925 / RQ-24</strain>
    </source>
</reference>
<dbReference type="PANTHER" id="PTHR42693:SF53">
    <property type="entry name" value="ENDO-4-O-SULFATASE"/>
    <property type="match status" value="1"/>
</dbReference>
<dbReference type="PANTHER" id="PTHR42693">
    <property type="entry name" value="ARYLSULFATASE FAMILY MEMBER"/>
    <property type="match status" value="1"/>
</dbReference>
<dbReference type="KEGG" id="tra:Trad_0927"/>
<dbReference type="Gene3D" id="3.40.720.10">
    <property type="entry name" value="Alkaline Phosphatase, subunit A"/>
    <property type="match status" value="1"/>
</dbReference>
<sequence length="496" mass="55904">MRLLYIDIDSLRPEHLGCYGYLRPTSPVIDQLAAQGVRFSNFFASDTPCVPSRAALLSARPGIHNGVVAHETTPVGSTLRYGLAERYGGAPLLTHHLAAAGFYTASVSSFADRHFAGWFHLGFREFRLPSLKGGNEDAPEVNATALPWLERHARSDRWFLHLNYWDPHTLYTEPLSYFREMARYPAPAWPDAETLRAQGALTGIRTPRTLWGSSRHEGFGRSRVPTMPDRIAHRRDFEHLISGYDGAIRYLDEQLGAVLAVLERQGVLDETAILISADHGEAFGELGQYMEHGAAIPAVHRVPLIVRWPGLTDRAAGSVRRELLLNTDLAPTLCEALGLQVPQGWLGRSFLPLLKGGELEHPRQEVVLTHGLHTRQRALFDGRFLYLRTYHPSYYRYEPRMLFDVACDPHLTRDLSRAEPERLAAMDARLSVWEREQVAASGRSDPLRDLQPYPPAGDMAAYLERLRREGRHEDARRLEAQSARLRTDYAPDDLSV</sequence>
<dbReference type="AlphaFoldDB" id="D7CUR9"/>